<feature type="domain" description="Serine hydroxymethyltransferase-like" evidence="1">
    <location>
        <begin position="1"/>
        <end position="55"/>
    </location>
</feature>
<dbReference type="InterPro" id="IPR039429">
    <property type="entry name" value="SHMT-like_dom"/>
</dbReference>
<dbReference type="InterPro" id="IPR015424">
    <property type="entry name" value="PyrdxlP-dep_Trfase"/>
</dbReference>
<evidence type="ECO:0000259" key="1">
    <source>
        <dbReference type="Pfam" id="PF00464"/>
    </source>
</evidence>
<dbReference type="EMBL" id="VUNH01000008">
    <property type="protein sequence ID" value="MST55929.1"/>
    <property type="molecule type" value="Genomic_DNA"/>
</dbReference>
<protein>
    <recommendedName>
        <fullName evidence="1">Serine hydroxymethyltransferase-like domain-containing protein</fullName>
    </recommendedName>
</protein>
<proteinExistence type="predicted"/>
<organism evidence="2 3">
    <name type="scientific">Pyramidobacter porci</name>
    <dbReference type="NCBI Taxonomy" id="2605789"/>
    <lineage>
        <taxon>Bacteria</taxon>
        <taxon>Thermotogati</taxon>
        <taxon>Synergistota</taxon>
        <taxon>Synergistia</taxon>
        <taxon>Synergistales</taxon>
        <taxon>Dethiosulfovibrionaceae</taxon>
        <taxon>Pyramidobacter</taxon>
    </lineage>
</organism>
<gene>
    <name evidence="2" type="ORF">FYJ74_07795</name>
</gene>
<accession>A0A6L5YCL3</accession>
<sequence>MTGKQVQLVLDQAGITLNRNIVSFETFSPMLTSGVRIGTAAATRGFGHEEMGKIAG</sequence>
<reference evidence="2 3" key="1">
    <citation type="submission" date="2019-08" db="EMBL/GenBank/DDBJ databases">
        <title>In-depth cultivation of the pig gut microbiome towards novel bacterial diversity and tailored functional studies.</title>
        <authorList>
            <person name="Wylensek D."/>
            <person name="Hitch T.C.A."/>
            <person name="Clavel T."/>
        </authorList>
    </citation>
    <scope>NUCLEOTIDE SEQUENCE [LARGE SCALE GENOMIC DNA]</scope>
    <source>
        <strain evidence="2 3">SM-530-WT-4B</strain>
    </source>
</reference>
<dbReference type="Gene3D" id="3.90.1150.10">
    <property type="entry name" value="Aspartate Aminotransferase, domain 1"/>
    <property type="match status" value="1"/>
</dbReference>
<dbReference type="SUPFAM" id="SSF53383">
    <property type="entry name" value="PLP-dependent transferases"/>
    <property type="match status" value="1"/>
</dbReference>
<evidence type="ECO:0000313" key="2">
    <source>
        <dbReference type="EMBL" id="MST55929.1"/>
    </source>
</evidence>
<dbReference type="Proteomes" id="UP000473699">
    <property type="component" value="Unassembled WGS sequence"/>
</dbReference>
<dbReference type="AlphaFoldDB" id="A0A6L5YCL3"/>
<dbReference type="Pfam" id="PF00464">
    <property type="entry name" value="SHMT"/>
    <property type="match status" value="1"/>
</dbReference>
<dbReference type="InterPro" id="IPR015422">
    <property type="entry name" value="PyrdxlP-dep_Trfase_small"/>
</dbReference>
<comment type="caution">
    <text evidence="2">The sequence shown here is derived from an EMBL/GenBank/DDBJ whole genome shotgun (WGS) entry which is preliminary data.</text>
</comment>
<name>A0A6L5YCL3_9BACT</name>
<evidence type="ECO:0000313" key="3">
    <source>
        <dbReference type="Proteomes" id="UP000473699"/>
    </source>
</evidence>
<keyword evidence="3" id="KW-1185">Reference proteome</keyword>